<keyword evidence="3" id="KW-1185">Reference proteome</keyword>
<evidence type="ECO:0000256" key="1">
    <source>
        <dbReference type="SAM" id="SignalP"/>
    </source>
</evidence>
<dbReference type="Proteomes" id="UP000886523">
    <property type="component" value="Unassembled WGS sequence"/>
</dbReference>
<organism evidence="2 3">
    <name type="scientific">Hydnum rufescens UP504</name>
    <dbReference type="NCBI Taxonomy" id="1448309"/>
    <lineage>
        <taxon>Eukaryota</taxon>
        <taxon>Fungi</taxon>
        <taxon>Dikarya</taxon>
        <taxon>Basidiomycota</taxon>
        <taxon>Agaricomycotina</taxon>
        <taxon>Agaricomycetes</taxon>
        <taxon>Cantharellales</taxon>
        <taxon>Hydnaceae</taxon>
        <taxon>Hydnum</taxon>
    </lineage>
</organism>
<reference evidence="2" key="1">
    <citation type="journal article" date="2020" name="Nat. Commun.">
        <title>Large-scale genome sequencing of mycorrhizal fungi provides insights into the early evolution of symbiotic traits.</title>
        <authorList>
            <person name="Miyauchi S."/>
            <person name="Kiss E."/>
            <person name="Kuo A."/>
            <person name="Drula E."/>
            <person name="Kohler A."/>
            <person name="Sanchez-Garcia M."/>
            <person name="Morin E."/>
            <person name="Andreopoulos B."/>
            <person name="Barry K.W."/>
            <person name="Bonito G."/>
            <person name="Buee M."/>
            <person name="Carver A."/>
            <person name="Chen C."/>
            <person name="Cichocki N."/>
            <person name="Clum A."/>
            <person name="Culley D."/>
            <person name="Crous P.W."/>
            <person name="Fauchery L."/>
            <person name="Girlanda M."/>
            <person name="Hayes R.D."/>
            <person name="Keri Z."/>
            <person name="LaButti K."/>
            <person name="Lipzen A."/>
            <person name="Lombard V."/>
            <person name="Magnuson J."/>
            <person name="Maillard F."/>
            <person name="Murat C."/>
            <person name="Nolan M."/>
            <person name="Ohm R.A."/>
            <person name="Pangilinan J."/>
            <person name="Pereira M.F."/>
            <person name="Perotto S."/>
            <person name="Peter M."/>
            <person name="Pfister S."/>
            <person name="Riley R."/>
            <person name="Sitrit Y."/>
            <person name="Stielow J.B."/>
            <person name="Szollosi G."/>
            <person name="Zifcakova L."/>
            <person name="Stursova M."/>
            <person name="Spatafora J.W."/>
            <person name="Tedersoo L."/>
            <person name="Vaario L.M."/>
            <person name="Yamada A."/>
            <person name="Yan M."/>
            <person name="Wang P."/>
            <person name="Xu J."/>
            <person name="Bruns T."/>
            <person name="Baldrian P."/>
            <person name="Vilgalys R."/>
            <person name="Dunand C."/>
            <person name="Henrissat B."/>
            <person name="Grigoriev I.V."/>
            <person name="Hibbett D."/>
            <person name="Nagy L.G."/>
            <person name="Martin F.M."/>
        </authorList>
    </citation>
    <scope>NUCLEOTIDE SEQUENCE</scope>
    <source>
        <strain evidence="2">UP504</strain>
    </source>
</reference>
<feature type="chain" id="PRO_5040502871" evidence="1">
    <location>
        <begin position="27"/>
        <end position="68"/>
    </location>
</feature>
<accession>A0A9P6AYB8</accession>
<sequence>MRHVRLPPAILFLVALLRVREPKSAACEEPQERIDCPRGCEEDGCKNDKPMLDPRAFPIPLKKSNEGY</sequence>
<evidence type="ECO:0000313" key="2">
    <source>
        <dbReference type="EMBL" id="KAF9514264.1"/>
    </source>
</evidence>
<gene>
    <name evidence="2" type="ORF">BS47DRAFT_1343192</name>
</gene>
<feature type="signal peptide" evidence="1">
    <location>
        <begin position="1"/>
        <end position="26"/>
    </location>
</feature>
<protein>
    <submittedName>
        <fullName evidence="2">Uncharacterized protein</fullName>
    </submittedName>
</protein>
<comment type="caution">
    <text evidence="2">The sequence shown here is derived from an EMBL/GenBank/DDBJ whole genome shotgun (WGS) entry which is preliminary data.</text>
</comment>
<evidence type="ECO:0000313" key="3">
    <source>
        <dbReference type="Proteomes" id="UP000886523"/>
    </source>
</evidence>
<dbReference type="AlphaFoldDB" id="A0A9P6AYB8"/>
<dbReference type="EMBL" id="MU128962">
    <property type="protein sequence ID" value="KAF9514264.1"/>
    <property type="molecule type" value="Genomic_DNA"/>
</dbReference>
<keyword evidence="1" id="KW-0732">Signal</keyword>
<name>A0A9P6AYB8_9AGAM</name>
<proteinExistence type="predicted"/>